<feature type="non-terminal residue" evidence="1">
    <location>
        <position position="80"/>
    </location>
</feature>
<dbReference type="InterPro" id="IPR043502">
    <property type="entry name" value="DNA/RNA_pol_sf"/>
</dbReference>
<evidence type="ECO:0000313" key="2">
    <source>
        <dbReference type="Proteomes" id="UP000076727"/>
    </source>
</evidence>
<dbReference type="STRING" id="1314783.A0A165TIT4"/>
<sequence length="80" mass="8942">IRRFVFEFAMTLNVLLHRFWEAGVTASGAKLILATPKVQIVSSVISALRWHLDHGLVSKVEKWPYCESVTEVRGFLGTAG</sequence>
<dbReference type="OrthoDB" id="3186349at2759"/>
<evidence type="ECO:0000313" key="1">
    <source>
        <dbReference type="EMBL" id="KZT73503.1"/>
    </source>
</evidence>
<protein>
    <submittedName>
        <fullName evidence="1">Uncharacterized protein</fullName>
    </submittedName>
</protein>
<dbReference type="SUPFAM" id="SSF56672">
    <property type="entry name" value="DNA/RNA polymerases"/>
    <property type="match status" value="1"/>
</dbReference>
<feature type="non-terminal residue" evidence="1">
    <location>
        <position position="1"/>
    </location>
</feature>
<proteinExistence type="predicted"/>
<organism evidence="1 2">
    <name type="scientific">Daedalea quercina L-15889</name>
    <dbReference type="NCBI Taxonomy" id="1314783"/>
    <lineage>
        <taxon>Eukaryota</taxon>
        <taxon>Fungi</taxon>
        <taxon>Dikarya</taxon>
        <taxon>Basidiomycota</taxon>
        <taxon>Agaricomycotina</taxon>
        <taxon>Agaricomycetes</taxon>
        <taxon>Polyporales</taxon>
        <taxon>Fomitopsis</taxon>
    </lineage>
</organism>
<keyword evidence="2" id="KW-1185">Reference proteome</keyword>
<reference evidence="1 2" key="1">
    <citation type="journal article" date="2016" name="Mol. Biol. Evol.">
        <title>Comparative Genomics of Early-Diverging Mushroom-Forming Fungi Provides Insights into the Origins of Lignocellulose Decay Capabilities.</title>
        <authorList>
            <person name="Nagy L.G."/>
            <person name="Riley R."/>
            <person name="Tritt A."/>
            <person name="Adam C."/>
            <person name="Daum C."/>
            <person name="Floudas D."/>
            <person name="Sun H."/>
            <person name="Yadav J.S."/>
            <person name="Pangilinan J."/>
            <person name="Larsson K.H."/>
            <person name="Matsuura K."/>
            <person name="Barry K."/>
            <person name="Labutti K."/>
            <person name="Kuo R."/>
            <person name="Ohm R.A."/>
            <person name="Bhattacharya S.S."/>
            <person name="Shirouzu T."/>
            <person name="Yoshinaga Y."/>
            <person name="Martin F.M."/>
            <person name="Grigoriev I.V."/>
            <person name="Hibbett D.S."/>
        </authorList>
    </citation>
    <scope>NUCLEOTIDE SEQUENCE [LARGE SCALE GENOMIC DNA]</scope>
    <source>
        <strain evidence="1 2">L-15889</strain>
    </source>
</reference>
<name>A0A165TIT4_9APHY</name>
<gene>
    <name evidence="1" type="ORF">DAEQUDRAFT_641268</name>
</gene>
<accession>A0A165TIT4</accession>
<dbReference type="EMBL" id="KV429036">
    <property type="protein sequence ID" value="KZT73503.1"/>
    <property type="molecule type" value="Genomic_DNA"/>
</dbReference>
<dbReference type="AlphaFoldDB" id="A0A165TIT4"/>
<dbReference type="Proteomes" id="UP000076727">
    <property type="component" value="Unassembled WGS sequence"/>
</dbReference>